<dbReference type="PANTHER" id="PTHR30600:SF10">
    <property type="entry name" value="BLL6722 PROTEIN"/>
    <property type="match status" value="1"/>
</dbReference>
<dbReference type="GO" id="GO:0020037">
    <property type="term" value="F:heme binding"/>
    <property type="evidence" value="ECO:0007669"/>
    <property type="project" value="InterPro"/>
</dbReference>
<evidence type="ECO:0000256" key="5">
    <source>
        <dbReference type="ARBA" id="ARBA00023004"/>
    </source>
</evidence>
<evidence type="ECO:0000256" key="3">
    <source>
        <dbReference type="ARBA" id="ARBA00022729"/>
    </source>
</evidence>
<dbReference type="GO" id="GO:0009055">
    <property type="term" value="F:electron transfer activity"/>
    <property type="evidence" value="ECO:0007669"/>
    <property type="project" value="InterPro"/>
</dbReference>
<sequence length="628" mass="68648">MKRLLTIACVLGMASWLQAEYLLPETISLTPDGKALIIGEKGAGKVSIRDFSGKELETYEASTAPWWTFGLGDHPNLPVTGATMSPDGSDLFYTADNGNAGRLYNKAGKFVVTGNCPMTPTVSPDGKYVYVCNRFDNNVQKYDAKTLKLLATAPALREANGCALGKDGKLLFVINLLPTDAAEPVGYVAAKVTVVDTETFKVIDNIHLPDGSTGVRAVTASPDGKYIYLTHTQARYQLPTTQLERGWMNTAALSVFNGETGKYVNTVLLDDVDLGAANPWGVSVSPDGKWLLVAHAGSRDVNVIDRVKMHERLDKVAAGIKVTEVSLSAADVHNDLSFLSGIRFRVSVTPDGPRGIVATNDKAYVVCYFADALVEIPFTDRVVKPTTIALNGELIDLSKDPVLRGEMLFNDGTKCFQLWQSCASCHPDGRIDGLNWDLMNDGIGNPKQTKSLFLSRWTPPTMITGIRKDMFHCNRAGFHHIQFYDAVEEDAKCVDAYVMSMKPVVSPYAREENAEAIARGKAIFMDPNKADCASCHMPDHYFTAAVDPEDGSKSKVYDLGLGTGEELGQTFDVPTLNEVWRTAPYLYDGRAASMLAVLKDWNKADQHGITTDLTEQELKDLELYILSL</sequence>
<dbReference type="InterPro" id="IPR051395">
    <property type="entry name" value="Cytochrome_c_Peroxidase/MauG"/>
</dbReference>
<dbReference type="PANTHER" id="PTHR30600">
    <property type="entry name" value="CYTOCHROME C PEROXIDASE-RELATED"/>
    <property type="match status" value="1"/>
</dbReference>
<organism evidence="9 10">
    <name type="scientific">Candidatus Spyradenecus faecavium</name>
    <dbReference type="NCBI Taxonomy" id="2840947"/>
    <lineage>
        <taxon>Bacteria</taxon>
        <taxon>Pseudomonadati</taxon>
        <taxon>Lentisphaerota</taxon>
        <taxon>Lentisphaeria</taxon>
        <taxon>Lentisphaerales</taxon>
        <taxon>Lentisphaeraceae</taxon>
        <taxon>Lentisphaeraceae incertae sedis</taxon>
        <taxon>Candidatus Spyradenecus</taxon>
    </lineage>
</organism>
<dbReference type="Gene3D" id="2.130.10.10">
    <property type="entry name" value="YVTN repeat-like/Quinoprotein amine dehydrogenase"/>
    <property type="match status" value="1"/>
</dbReference>
<keyword evidence="1 6" id="KW-0349">Heme</keyword>
<evidence type="ECO:0000256" key="4">
    <source>
        <dbReference type="ARBA" id="ARBA00023002"/>
    </source>
</evidence>
<dbReference type="EMBL" id="DVOR01000008">
    <property type="protein sequence ID" value="HIV08533.1"/>
    <property type="molecule type" value="Genomic_DNA"/>
</dbReference>
<feature type="signal peptide" evidence="7">
    <location>
        <begin position="1"/>
        <end position="19"/>
    </location>
</feature>
<dbReference type="Gene3D" id="1.10.760.10">
    <property type="entry name" value="Cytochrome c-like domain"/>
    <property type="match status" value="1"/>
</dbReference>
<evidence type="ECO:0000256" key="6">
    <source>
        <dbReference type="PROSITE-ProRule" id="PRU00433"/>
    </source>
</evidence>
<dbReference type="InterPro" id="IPR036909">
    <property type="entry name" value="Cyt_c-like_dom_sf"/>
</dbReference>
<dbReference type="GO" id="GO:0004130">
    <property type="term" value="F:cytochrome-c peroxidase activity"/>
    <property type="evidence" value="ECO:0007669"/>
    <property type="project" value="TreeGrafter"/>
</dbReference>
<evidence type="ECO:0000259" key="8">
    <source>
        <dbReference type="PROSITE" id="PS51007"/>
    </source>
</evidence>
<feature type="chain" id="PRO_5039137464" description="Cytochrome c domain-containing protein" evidence="7">
    <location>
        <begin position="20"/>
        <end position="628"/>
    </location>
</feature>
<reference evidence="9" key="2">
    <citation type="journal article" date="2021" name="PeerJ">
        <title>Extensive microbial diversity within the chicken gut microbiome revealed by metagenomics and culture.</title>
        <authorList>
            <person name="Gilroy R."/>
            <person name="Ravi A."/>
            <person name="Getino M."/>
            <person name="Pursley I."/>
            <person name="Horton D.L."/>
            <person name="Alikhan N.F."/>
            <person name="Baker D."/>
            <person name="Gharbi K."/>
            <person name="Hall N."/>
            <person name="Watson M."/>
            <person name="Adriaenssens E.M."/>
            <person name="Foster-Nyarko E."/>
            <person name="Jarju S."/>
            <person name="Secka A."/>
            <person name="Antonio M."/>
            <person name="Oren A."/>
            <person name="Chaudhuri R.R."/>
            <person name="La Ragione R."/>
            <person name="Hildebrand F."/>
            <person name="Pallen M.J."/>
        </authorList>
    </citation>
    <scope>NUCLEOTIDE SEQUENCE</scope>
    <source>
        <strain evidence="9">35461</strain>
    </source>
</reference>
<dbReference type="InterPro" id="IPR009056">
    <property type="entry name" value="Cyt_c-like_dom"/>
</dbReference>
<evidence type="ECO:0000256" key="7">
    <source>
        <dbReference type="SAM" id="SignalP"/>
    </source>
</evidence>
<evidence type="ECO:0000256" key="1">
    <source>
        <dbReference type="ARBA" id="ARBA00022617"/>
    </source>
</evidence>
<dbReference type="SUPFAM" id="SSF46626">
    <property type="entry name" value="Cytochrome c"/>
    <property type="match status" value="2"/>
</dbReference>
<dbReference type="PROSITE" id="PS51007">
    <property type="entry name" value="CYTC"/>
    <property type="match status" value="2"/>
</dbReference>
<proteinExistence type="predicted"/>
<keyword evidence="5 6" id="KW-0408">Iron</keyword>
<evidence type="ECO:0000313" key="9">
    <source>
        <dbReference type="EMBL" id="HIV08533.1"/>
    </source>
</evidence>
<keyword evidence="2 6" id="KW-0479">Metal-binding</keyword>
<dbReference type="SUPFAM" id="SSF75011">
    <property type="entry name" value="3-carboxy-cis,cis-mucoante lactonizing enzyme"/>
    <property type="match status" value="1"/>
</dbReference>
<dbReference type="AlphaFoldDB" id="A0A9D1T2R2"/>
<gene>
    <name evidence="9" type="ORF">IAC79_00255</name>
</gene>
<accession>A0A9D1T2R2</accession>
<feature type="domain" description="Cytochrome c" evidence="8">
    <location>
        <begin position="400"/>
        <end position="502"/>
    </location>
</feature>
<dbReference type="Proteomes" id="UP000886845">
    <property type="component" value="Unassembled WGS sequence"/>
</dbReference>
<reference evidence="9" key="1">
    <citation type="submission" date="2020-10" db="EMBL/GenBank/DDBJ databases">
        <authorList>
            <person name="Gilroy R."/>
        </authorList>
    </citation>
    <scope>NUCLEOTIDE SEQUENCE</scope>
    <source>
        <strain evidence="9">35461</strain>
    </source>
</reference>
<evidence type="ECO:0000313" key="10">
    <source>
        <dbReference type="Proteomes" id="UP000886845"/>
    </source>
</evidence>
<dbReference type="InterPro" id="IPR015943">
    <property type="entry name" value="WD40/YVTN_repeat-like_dom_sf"/>
</dbReference>
<comment type="caution">
    <text evidence="9">The sequence shown here is derived from an EMBL/GenBank/DDBJ whole genome shotgun (WGS) entry which is preliminary data.</text>
</comment>
<keyword evidence="3 7" id="KW-0732">Signal</keyword>
<protein>
    <recommendedName>
        <fullName evidence="8">Cytochrome c domain-containing protein</fullName>
    </recommendedName>
</protein>
<keyword evidence="4" id="KW-0560">Oxidoreductase</keyword>
<dbReference type="GO" id="GO:0046872">
    <property type="term" value="F:metal ion binding"/>
    <property type="evidence" value="ECO:0007669"/>
    <property type="project" value="UniProtKB-KW"/>
</dbReference>
<name>A0A9D1T2R2_9BACT</name>
<feature type="domain" description="Cytochrome c" evidence="8">
    <location>
        <begin position="515"/>
        <end position="628"/>
    </location>
</feature>
<evidence type="ECO:0000256" key="2">
    <source>
        <dbReference type="ARBA" id="ARBA00022723"/>
    </source>
</evidence>